<protein>
    <submittedName>
        <fullName evidence="13">TonB-dependent receptor</fullName>
    </submittedName>
</protein>
<evidence type="ECO:0000256" key="10">
    <source>
        <dbReference type="SAM" id="MobiDB-lite"/>
    </source>
</evidence>
<keyword evidence="3 8" id="KW-1134">Transmembrane beta strand</keyword>
<sequence length="1000" mass="108446">MTGASAFAQADEEDEEETPPPAAVQDRVVVTGSLLRRDEFTSSSPIQVITAEAATLEGLIDTAEILQGASVAAGSTQINTQFGGFVIEGGVGVNTVSLRGLGSQRTLVVFNGRRLGPAGTQGQVGAVDLNVIPQSVVQRYEILKDGASSIYGSDALAGVINVITRRSIDRPELTVRGSVPFESGGANYSIDGAYGFNFDRGNITLSASYERFERLRRGDRDFLACGKDYMFDATTGERVDITALTPNAPGDIGNPICFNPFGNTFDAFGINLRGAGAALSSHYFVFDPDAAGKPGSGFIDGMRLIGNDNAQLGRWVVADLTGYREMEWNDPRTREADILPEVTRFSLYSTASFDVAGGELYGELLYNRRETKSRGIRQFFPRVMADHPFVENAFGPAMGNPFAGRPPVVQVAPGILVEEIDPIILVPSNQDTTVDYYYGVAGFTGDFGSDAGLLANWTYDVNVSYSRSDGSYDVTAINRNNVDDAARPGNQISHSFDAGGNIICTRADGSSCPVVNYLDPRVLRGDLTDEEFNFVFSSDKGTTIFEQTMVNALITGDVFELPAGPVGAAFGVQYREVSIDDTPGPLSISGTSWGRASAGRTAGTDRVWEAVAEVEVPIIRGVQLIEDLTFSGSIRYFDYQAFGSDYVYKLGANWQVNPLIRLRGTYGTSFRAPALFERFLADQTGFTAQSVDPCRNWGLSTNQTLRDNCAADGIPDDFNTSAPTFTTVRGGGSALTPETSDAMTFGFVFTPTELNLSVALDYFEIEVNDQITVLGASNILAACYGRPNFPNAFCDLIERNRDPASSTFLTLTRIQDDYVNINSQRTSGIDVTARYEHEFSFGRLVADFAGTWTFTDETDVFGGLDGFETNDFNGTIGDPDFVANSTLQFNRGDWTFSWFSRYVQRASNEDIVTAANPFTYLGRPNTLRKRHAETTIYHGASVRYQASDWQIIAGINNLFDEAPPAISSGAGSSRVGTAPIFGTQYDLRGRTGFVNVSRRF</sequence>
<evidence type="ECO:0000256" key="6">
    <source>
        <dbReference type="ARBA" id="ARBA00023136"/>
    </source>
</evidence>
<feature type="region of interest" description="Disordered" evidence="10">
    <location>
        <begin position="1"/>
        <end position="24"/>
    </location>
</feature>
<keyword evidence="4 8" id="KW-0812">Transmembrane</keyword>
<dbReference type="InterPro" id="IPR036942">
    <property type="entry name" value="Beta-barrel_TonB_sf"/>
</dbReference>
<keyword evidence="7 8" id="KW-0998">Cell outer membrane</keyword>
<evidence type="ECO:0000259" key="12">
    <source>
        <dbReference type="Pfam" id="PF07715"/>
    </source>
</evidence>
<comment type="subcellular location">
    <subcellularLocation>
        <location evidence="1 8">Cell outer membrane</location>
        <topology evidence="1 8">Multi-pass membrane protein</topology>
    </subcellularLocation>
</comment>
<evidence type="ECO:0000256" key="8">
    <source>
        <dbReference type="PROSITE-ProRule" id="PRU01360"/>
    </source>
</evidence>
<dbReference type="InterPro" id="IPR039426">
    <property type="entry name" value="TonB-dep_rcpt-like"/>
</dbReference>
<evidence type="ECO:0000256" key="4">
    <source>
        <dbReference type="ARBA" id="ARBA00022692"/>
    </source>
</evidence>
<evidence type="ECO:0000256" key="1">
    <source>
        <dbReference type="ARBA" id="ARBA00004571"/>
    </source>
</evidence>
<dbReference type="PANTHER" id="PTHR47234">
    <property type="match status" value="1"/>
</dbReference>
<reference evidence="13 14" key="1">
    <citation type="submission" date="2019-09" db="EMBL/GenBank/DDBJ databases">
        <authorList>
            <person name="Kevbrin V."/>
            <person name="Grouzdev D.S."/>
        </authorList>
    </citation>
    <scope>NUCLEOTIDE SEQUENCE [LARGE SCALE GENOMIC DNA]</scope>
    <source>
        <strain evidence="13 14">G-192</strain>
    </source>
</reference>
<name>A0A5M6ZJD9_9PROT</name>
<organism evidence="13 14">
    <name type="scientific">Alkalicaulis satelles</name>
    <dbReference type="NCBI Taxonomy" id="2609175"/>
    <lineage>
        <taxon>Bacteria</taxon>
        <taxon>Pseudomonadati</taxon>
        <taxon>Pseudomonadota</taxon>
        <taxon>Alphaproteobacteria</taxon>
        <taxon>Maricaulales</taxon>
        <taxon>Maricaulaceae</taxon>
        <taxon>Alkalicaulis</taxon>
    </lineage>
</organism>
<keyword evidence="6 8" id="KW-0472">Membrane</keyword>
<dbReference type="InterPro" id="IPR012910">
    <property type="entry name" value="Plug_dom"/>
</dbReference>
<keyword evidence="14" id="KW-1185">Reference proteome</keyword>
<dbReference type="Proteomes" id="UP000325122">
    <property type="component" value="Unassembled WGS sequence"/>
</dbReference>
<accession>A0A5M6ZJD9</accession>
<dbReference type="Gene3D" id="2.40.170.20">
    <property type="entry name" value="TonB-dependent receptor, beta-barrel domain"/>
    <property type="match status" value="1"/>
</dbReference>
<evidence type="ECO:0000256" key="9">
    <source>
        <dbReference type="RuleBase" id="RU003357"/>
    </source>
</evidence>
<evidence type="ECO:0000313" key="14">
    <source>
        <dbReference type="Proteomes" id="UP000325122"/>
    </source>
</evidence>
<dbReference type="Pfam" id="PF00593">
    <property type="entry name" value="TonB_dep_Rec_b-barrel"/>
    <property type="match status" value="1"/>
</dbReference>
<evidence type="ECO:0000256" key="5">
    <source>
        <dbReference type="ARBA" id="ARBA00023077"/>
    </source>
</evidence>
<evidence type="ECO:0000256" key="2">
    <source>
        <dbReference type="ARBA" id="ARBA00022448"/>
    </source>
</evidence>
<comment type="similarity">
    <text evidence="8 9">Belongs to the TonB-dependent receptor family.</text>
</comment>
<keyword evidence="2 8" id="KW-0813">Transport</keyword>
<dbReference type="PROSITE" id="PS52016">
    <property type="entry name" value="TONB_DEPENDENT_REC_3"/>
    <property type="match status" value="1"/>
</dbReference>
<evidence type="ECO:0000256" key="3">
    <source>
        <dbReference type="ARBA" id="ARBA00022452"/>
    </source>
</evidence>
<dbReference type="Pfam" id="PF07715">
    <property type="entry name" value="Plug"/>
    <property type="match status" value="1"/>
</dbReference>
<dbReference type="Gene3D" id="2.170.130.10">
    <property type="entry name" value="TonB-dependent receptor, plug domain"/>
    <property type="match status" value="1"/>
</dbReference>
<dbReference type="SUPFAM" id="SSF56935">
    <property type="entry name" value="Porins"/>
    <property type="match status" value="1"/>
</dbReference>
<dbReference type="InterPro" id="IPR000531">
    <property type="entry name" value="Beta-barrel_TonB"/>
</dbReference>
<keyword evidence="13" id="KW-0675">Receptor</keyword>
<keyword evidence="5 9" id="KW-0798">TonB box</keyword>
<dbReference type="AlphaFoldDB" id="A0A5M6ZJD9"/>
<evidence type="ECO:0000256" key="7">
    <source>
        <dbReference type="ARBA" id="ARBA00023237"/>
    </source>
</evidence>
<evidence type="ECO:0000259" key="11">
    <source>
        <dbReference type="Pfam" id="PF00593"/>
    </source>
</evidence>
<feature type="domain" description="TonB-dependent receptor plug" evidence="12">
    <location>
        <begin position="41"/>
        <end position="159"/>
    </location>
</feature>
<dbReference type="InterPro" id="IPR037066">
    <property type="entry name" value="Plug_dom_sf"/>
</dbReference>
<gene>
    <name evidence="13" type="ORF">F1654_09045</name>
</gene>
<feature type="domain" description="TonB-dependent receptor-like beta-barrel" evidence="11">
    <location>
        <begin position="431"/>
        <end position="958"/>
    </location>
</feature>
<dbReference type="PANTHER" id="PTHR47234:SF2">
    <property type="entry name" value="TONB-DEPENDENT RECEPTOR"/>
    <property type="match status" value="1"/>
</dbReference>
<evidence type="ECO:0000313" key="13">
    <source>
        <dbReference type="EMBL" id="KAA5804125.1"/>
    </source>
</evidence>
<proteinExistence type="inferred from homology"/>
<comment type="caution">
    <text evidence="13">The sequence shown here is derived from an EMBL/GenBank/DDBJ whole genome shotgun (WGS) entry which is preliminary data.</text>
</comment>
<dbReference type="EMBL" id="VWOJ01000002">
    <property type="protein sequence ID" value="KAA5804125.1"/>
    <property type="molecule type" value="Genomic_DNA"/>
</dbReference>
<dbReference type="GO" id="GO:0009279">
    <property type="term" value="C:cell outer membrane"/>
    <property type="evidence" value="ECO:0007669"/>
    <property type="project" value="UniProtKB-SubCell"/>
</dbReference>